<dbReference type="EMBL" id="JAGMVJ010000028">
    <property type="protein sequence ID" value="KAH7070043.1"/>
    <property type="molecule type" value="Genomic_DNA"/>
</dbReference>
<evidence type="ECO:0000313" key="7">
    <source>
        <dbReference type="EMBL" id="KAH7070043.1"/>
    </source>
</evidence>
<evidence type="ECO:0000256" key="2">
    <source>
        <dbReference type="ARBA" id="ARBA00022741"/>
    </source>
</evidence>
<feature type="compositionally biased region" description="Basic residues" evidence="5">
    <location>
        <begin position="779"/>
        <end position="788"/>
    </location>
</feature>
<evidence type="ECO:0000256" key="5">
    <source>
        <dbReference type="SAM" id="MobiDB-lite"/>
    </source>
</evidence>
<gene>
    <name evidence="7" type="ORF">FB567DRAFT_218760</name>
</gene>
<sequence length="1384" mass="154995">MGFAIGIDLGTANTRIAVYRHDKFEVIPHEGQSLMPSYVAFSGTGRLIGQAAKNQASVNPKNTIHGALRFVGLTFDDPYVQGITKLLPFTVTHDGAVPGKKRKPVFEVMYKGVLTTFTPVEILAMIIKRAKKDAEKYLGHPIVNALVTMPSHFNLSQQFAIKDAVLIGGINALRVIRAPTVALTDLMVTQKMFTQKMQGERNVLMCDIGAGYYGVTLATLEENSIADVKAVWGDVSCVGDDYDRRLMNHMINWFQRATKKDFGEEAKVDLTDFINNSRALRRLRTACEKAKHQLSSAEETVVEIEQLHDGKDLKASITRKRFEELIRDLIRSLLEPIEWALKDARLDKSEVHDIVLIGGSSRIPKIQKVISDFFNGKAPIRCLNLEETSARGAAFHAAILSGDQTSKITNEVLLLDIASRSLGIETIGGVMTPLVKRGSSIPFKKVDTFSTFEDNQEFFLVTFYEGERARTKDNLELGHTQVSISPAPRGVSQVKVELDIDANYTIHATVFEQGTGKKSSVRLDGYNARSFDRISKEKVVRLILAEEQMEAEDDLEEARIQARSTTEELIYSIKDWINWLPLERRCNSTQKLETLVDTLLDWLDENHFATAQEYETRTQQLQTLRVRAEREQVGHERSYSQQKPGRPEETEVRSKSEDVGETLGLAFGGSKQKKEKKAIVRVEESTLPPPTFDDIQLDDMSLDDGVPKIDMNFGGSTSKLGSGSLSGWSHPWGSNKKKDKDSSGFDFNFDAFEESQEGASAAEEKPAEDDSWGFSASVAKRKKHKRKPVPFSSGPTTNDVIQDSAINLRRATVEDVPDDDKSELKYDQPHSNWKGGERNERNEEVVQRHESTISTANDNIKGGIPETEPQTEGTGRQLKTLSSNSPPNEVAGGRDRIEAGFDEALGHIDRAMKSPSWSSTPTAKQVLERPGPARSDTPRTAARGMASLFDKSTEASPTYTDTEFIQISTYLKNTGQPDWSKIPRLYTVLRLIDQLDMLDIFIQQGITDIWFPFTQTILPRALSPSAKANFLKHQKAVLSKSLLFEKSPGRKHARFLQGEPLPYEVVGKLGAGAHGQVDKVMSTVSHREYARKLFRRVRGMSRDAINSFLIELQVLKRVQHYHCIELVQSYTDPKYFALIMSPVGDCNLLDYYSIALNNPDKSSLLRSYFGCLANALQYLHSVKIRHRDIKPHNILVRGDRVILTDFGIALDWEELSRSTTTADSGKTWLYAAPEVAKYEKRNTAADVWSLGCVFMEMATILKAQPISAMRKFFEEESGNHRFYTNISRLTSWADNCRQFGSEKDDVVFDWILLMLEEDPKRRPTAATLHHDISVECTRQGVLYSGTCCLENVSSSGTEDEDDDEAWDVGGEELTIVPGKVPEMA</sequence>
<evidence type="ECO:0000313" key="8">
    <source>
        <dbReference type="Proteomes" id="UP000813461"/>
    </source>
</evidence>
<dbReference type="InterPro" id="IPR013126">
    <property type="entry name" value="Hsp_70_fam"/>
</dbReference>
<keyword evidence="8" id="KW-1185">Reference proteome</keyword>
<comment type="caution">
    <text evidence="7">The sequence shown here is derived from an EMBL/GenBank/DDBJ whole genome shotgun (WGS) entry which is preliminary data.</text>
</comment>
<evidence type="ECO:0000256" key="4">
    <source>
        <dbReference type="SAM" id="Coils"/>
    </source>
</evidence>
<feature type="region of interest" description="Disordered" evidence="5">
    <location>
        <begin position="911"/>
        <end position="940"/>
    </location>
</feature>
<dbReference type="Gene3D" id="3.30.30.30">
    <property type="match status" value="1"/>
</dbReference>
<dbReference type="Pfam" id="PF00069">
    <property type="entry name" value="Pkinase"/>
    <property type="match status" value="1"/>
</dbReference>
<dbReference type="PRINTS" id="PR00301">
    <property type="entry name" value="HEATSHOCK70"/>
</dbReference>
<dbReference type="InterPro" id="IPR029047">
    <property type="entry name" value="HSP70_peptide-bd_sf"/>
</dbReference>
<name>A0A8K0VST8_9PLEO</name>
<dbReference type="CDD" id="cd00180">
    <property type="entry name" value="PKc"/>
    <property type="match status" value="1"/>
</dbReference>
<feature type="compositionally biased region" description="Polar residues" evidence="5">
    <location>
        <begin position="868"/>
        <end position="887"/>
    </location>
</feature>
<feature type="compositionally biased region" description="Low complexity" evidence="5">
    <location>
        <begin position="718"/>
        <end position="734"/>
    </location>
</feature>
<dbReference type="Gene3D" id="3.30.200.20">
    <property type="entry name" value="Phosphorylase Kinase, domain 1"/>
    <property type="match status" value="1"/>
</dbReference>
<dbReference type="Gene3D" id="3.90.640.10">
    <property type="entry name" value="Actin, Chain A, domain 4"/>
    <property type="match status" value="1"/>
</dbReference>
<feature type="compositionally biased region" description="Basic and acidic residues" evidence="5">
    <location>
        <begin position="628"/>
        <end position="638"/>
    </location>
</feature>
<proteinExistence type="inferred from homology"/>
<dbReference type="Pfam" id="PF00012">
    <property type="entry name" value="HSP70"/>
    <property type="match status" value="1"/>
</dbReference>
<dbReference type="Gene3D" id="3.30.420.40">
    <property type="match status" value="2"/>
</dbReference>
<dbReference type="InterPro" id="IPR043129">
    <property type="entry name" value="ATPase_NBD"/>
</dbReference>
<dbReference type="SUPFAM" id="SSF100920">
    <property type="entry name" value="Heat shock protein 70kD (HSP70), peptide-binding domain"/>
    <property type="match status" value="1"/>
</dbReference>
<dbReference type="FunFam" id="3.90.640.10:FF:000010">
    <property type="entry name" value="heat shock 70 kDa protein 14"/>
    <property type="match status" value="1"/>
</dbReference>
<feature type="domain" description="Protein kinase" evidence="6">
    <location>
        <begin position="1063"/>
        <end position="1332"/>
    </location>
</feature>
<dbReference type="InterPro" id="IPR029048">
    <property type="entry name" value="HSP70_C_sf"/>
</dbReference>
<keyword evidence="2" id="KW-0547">Nucleotide-binding</keyword>
<dbReference type="GO" id="GO:0005524">
    <property type="term" value="F:ATP binding"/>
    <property type="evidence" value="ECO:0007669"/>
    <property type="project" value="UniProtKB-KW"/>
</dbReference>
<dbReference type="GO" id="GO:0004672">
    <property type="term" value="F:protein kinase activity"/>
    <property type="evidence" value="ECO:0007669"/>
    <property type="project" value="InterPro"/>
</dbReference>
<dbReference type="PANTHER" id="PTHR19375">
    <property type="entry name" value="HEAT SHOCK PROTEIN 70KDA"/>
    <property type="match status" value="1"/>
</dbReference>
<dbReference type="PROSITE" id="PS50011">
    <property type="entry name" value="PROTEIN_KINASE_DOM"/>
    <property type="match status" value="1"/>
</dbReference>
<dbReference type="Proteomes" id="UP000813461">
    <property type="component" value="Unassembled WGS sequence"/>
</dbReference>
<dbReference type="Gene3D" id="1.10.510.10">
    <property type="entry name" value="Transferase(Phosphotransferase) domain 1"/>
    <property type="match status" value="1"/>
</dbReference>
<keyword evidence="3" id="KW-0067">ATP-binding</keyword>
<protein>
    <submittedName>
        <fullName evidence="7">Hsp70 protein-domain-containing protein</fullName>
    </submittedName>
</protein>
<dbReference type="InterPro" id="IPR000719">
    <property type="entry name" value="Prot_kinase_dom"/>
</dbReference>
<feature type="region of interest" description="Disordered" evidence="5">
    <location>
        <begin position="718"/>
        <end position="894"/>
    </location>
</feature>
<dbReference type="SUPFAM" id="SSF100934">
    <property type="entry name" value="Heat shock protein 70kD (HSP70), C-terminal subdomain"/>
    <property type="match status" value="1"/>
</dbReference>
<evidence type="ECO:0000256" key="3">
    <source>
        <dbReference type="ARBA" id="ARBA00022840"/>
    </source>
</evidence>
<feature type="compositionally biased region" description="Basic and acidic residues" evidence="5">
    <location>
        <begin position="645"/>
        <end position="658"/>
    </location>
</feature>
<dbReference type="SUPFAM" id="SSF53067">
    <property type="entry name" value="Actin-like ATPase domain"/>
    <property type="match status" value="2"/>
</dbReference>
<dbReference type="InterPro" id="IPR008271">
    <property type="entry name" value="Ser/Thr_kinase_AS"/>
</dbReference>
<dbReference type="SUPFAM" id="SSF56112">
    <property type="entry name" value="Protein kinase-like (PK-like)"/>
    <property type="match status" value="1"/>
</dbReference>
<dbReference type="Gene3D" id="1.20.1270.10">
    <property type="match status" value="1"/>
</dbReference>
<dbReference type="GO" id="GO:0140662">
    <property type="term" value="F:ATP-dependent protein folding chaperone"/>
    <property type="evidence" value="ECO:0007669"/>
    <property type="project" value="InterPro"/>
</dbReference>
<feature type="coiled-coil region" evidence="4">
    <location>
        <begin position="280"/>
        <end position="307"/>
    </location>
</feature>
<dbReference type="PROSITE" id="PS00108">
    <property type="entry name" value="PROTEIN_KINASE_ST"/>
    <property type="match status" value="1"/>
</dbReference>
<dbReference type="InterPro" id="IPR018181">
    <property type="entry name" value="Heat_shock_70_CS"/>
</dbReference>
<feature type="compositionally biased region" description="Polar residues" evidence="5">
    <location>
        <begin position="793"/>
        <end position="805"/>
    </location>
</feature>
<keyword evidence="4" id="KW-0175">Coiled coil</keyword>
<comment type="similarity">
    <text evidence="1">Belongs to the heat shock protein 70 family.</text>
</comment>
<accession>A0A8K0VST8</accession>
<feature type="coiled-coil region" evidence="4">
    <location>
        <begin position="541"/>
        <end position="568"/>
    </location>
</feature>
<organism evidence="7 8">
    <name type="scientific">Paraphoma chrysanthemicola</name>
    <dbReference type="NCBI Taxonomy" id="798071"/>
    <lineage>
        <taxon>Eukaryota</taxon>
        <taxon>Fungi</taxon>
        <taxon>Dikarya</taxon>
        <taxon>Ascomycota</taxon>
        <taxon>Pezizomycotina</taxon>
        <taxon>Dothideomycetes</taxon>
        <taxon>Pleosporomycetidae</taxon>
        <taxon>Pleosporales</taxon>
        <taxon>Pleosporineae</taxon>
        <taxon>Phaeosphaeriaceae</taxon>
        <taxon>Paraphoma</taxon>
    </lineage>
</organism>
<dbReference type="InterPro" id="IPR011009">
    <property type="entry name" value="Kinase-like_dom_sf"/>
</dbReference>
<dbReference type="SMART" id="SM00220">
    <property type="entry name" value="S_TKc"/>
    <property type="match status" value="1"/>
</dbReference>
<reference evidence="7" key="1">
    <citation type="journal article" date="2021" name="Nat. Commun.">
        <title>Genetic determinants of endophytism in the Arabidopsis root mycobiome.</title>
        <authorList>
            <person name="Mesny F."/>
            <person name="Miyauchi S."/>
            <person name="Thiergart T."/>
            <person name="Pickel B."/>
            <person name="Atanasova L."/>
            <person name="Karlsson M."/>
            <person name="Huettel B."/>
            <person name="Barry K.W."/>
            <person name="Haridas S."/>
            <person name="Chen C."/>
            <person name="Bauer D."/>
            <person name="Andreopoulos W."/>
            <person name="Pangilinan J."/>
            <person name="LaButti K."/>
            <person name="Riley R."/>
            <person name="Lipzen A."/>
            <person name="Clum A."/>
            <person name="Drula E."/>
            <person name="Henrissat B."/>
            <person name="Kohler A."/>
            <person name="Grigoriev I.V."/>
            <person name="Martin F.M."/>
            <person name="Hacquard S."/>
        </authorList>
    </citation>
    <scope>NUCLEOTIDE SEQUENCE</scope>
    <source>
        <strain evidence="7">MPI-SDFR-AT-0120</strain>
    </source>
</reference>
<evidence type="ECO:0000256" key="1">
    <source>
        <dbReference type="ARBA" id="ARBA00007381"/>
    </source>
</evidence>
<dbReference type="PROSITE" id="PS01036">
    <property type="entry name" value="HSP70_3"/>
    <property type="match status" value="1"/>
</dbReference>
<dbReference type="Gene3D" id="2.60.34.10">
    <property type="entry name" value="Substrate Binding Domain Of DNAk, Chain A, domain 1"/>
    <property type="match status" value="1"/>
</dbReference>
<feature type="compositionally biased region" description="Basic and acidic residues" evidence="5">
    <location>
        <begin position="835"/>
        <end position="851"/>
    </location>
</feature>
<feature type="region of interest" description="Disordered" evidence="5">
    <location>
        <begin position="628"/>
        <end position="658"/>
    </location>
</feature>
<dbReference type="OrthoDB" id="4062651at2759"/>
<evidence type="ECO:0000259" key="6">
    <source>
        <dbReference type="PROSITE" id="PS50011"/>
    </source>
</evidence>